<dbReference type="InterPro" id="IPR057537">
    <property type="entry name" value="C2_C2CD3_N"/>
</dbReference>
<reference evidence="4" key="1">
    <citation type="submission" date="2025-08" db="UniProtKB">
        <authorList>
            <consortium name="RefSeq"/>
        </authorList>
    </citation>
    <scope>IDENTIFICATION</scope>
</reference>
<name>A0A3Q0JEL3_DIACI</name>
<feature type="region of interest" description="Disordered" evidence="1">
    <location>
        <begin position="863"/>
        <end position="895"/>
    </location>
</feature>
<protein>
    <submittedName>
        <fullName evidence="4">Uncharacterized protein LOC113470892</fullName>
    </submittedName>
</protein>
<accession>A0A3Q0JEL3</accession>
<evidence type="ECO:0000256" key="1">
    <source>
        <dbReference type="SAM" id="MobiDB-lite"/>
    </source>
</evidence>
<evidence type="ECO:0000313" key="4">
    <source>
        <dbReference type="RefSeq" id="XP_026685448.1"/>
    </source>
</evidence>
<dbReference type="Pfam" id="PF25339">
    <property type="entry name" value="C2_C2CD3_N"/>
    <property type="match status" value="1"/>
</dbReference>
<dbReference type="PaxDb" id="121845-A0A3Q0JEL3"/>
<feature type="domain" description="C2CD3 N-terminal C2" evidence="2">
    <location>
        <begin position="14"/>
        <end position="147"/>
    </location>
</feature>
<feature type="region of interest" description="Disordered" evidence="1">
    <location>
        <begin position="190"/>
        <end position="255"/>
    </location>
</feature>
<feature type="compositionally biased region" description="Polar residues" evidence="1">
    <location>
        <begin position="524"/>
        <end position="549"/>
    </location>
</feature>
<evidence type="ECO:0000313" key="3">
    <source>
        <dbReference type="Proteomes" id="UP000079169"/>
    </source>
</evidence>
<feature type="compositionally biased region" description="Polar residues" evidence="1">
    <location>
        <begin position="728"/>
        <end position="747"/>
    </location>
</feature>
<dbReference type="KEGG" id="dci:113470892"/>
<feature type="compositionally biased region" description="Basic and acidic residues" evidence="1">
    <location>
        <begin position="801"/>
        <end position="821"/>
    </location>
</feature>
<feature type="region of interest" description="Disordered" evidence="1">
    <location>
        <begin position="781"/>
        <end position="821"/>
    </location>
</feature>
<organism evidence="3 4">
    <name type="scientific">Diaphorina citri</name>
    <name type="common">Asian citrus psyllid</name>
    <dbReference type="NCBI Taxonomy" id="121845"/>
    <lineage>
        <taxon>Eukaryota</taxon>
        <taxon>Metazoa</taxon>
        <taxon>Ecdysozoa</taxon>
        <taxon>Arthropoda</taxon>
        <taxon>Hexapoda</taxon>
        <taxon>Insecta</taxon>
        <taxon>Pterygota</taxon>
        <taxon>Neoptera</taxon>
        <taxon>Paraneoptera</taxon>
        <taxon>Hemiptera</taxon>
        <taxon>Sternorrhyncha</taxon>
        <taxon>Psylloidea</taxon>
        <taxon>Psyllidae</taxon>
        <taxon>Diaphorininae</taxon>
        <taxon>Diaphorina</taxon>
    </lineage>
</organism>
<dbReference type="RefSeq" id="XP_026685448.1">
    <property type="nucleotide sequence ID" value="XM_026829647.1"/>
</dbReference>
<dbReference type="STRING" id="121845.A0A3Q0JEL3"/>
<dbReference type="GeneID" id="113470892"/>
<feature type="compositionally biased region" description="Basic and acidic residues" evidence="1">
    <location>
        <begin position="885"/>
        <end position="895"/>
    </location>
</feature>
<feature type="compositionally biased region" description="Low complexity" evidence="1">
    <location>
        <begin position="198"/>
        <end position="209"/>
    </location>
</feature>
<keyword evidence="3" id="KW-1185">Reference proteome</keyword>
<dbReference type="Proteomes" id="UP000079169">
    <property type="component" value="Unplaced"/>
</dbReference>
<evidence type="ECO:0000259" key="2">
    <source>
        <dbReference type="Pfam" id="PF25339"/>
    </source>
</evidence>
<sequence length="895" mass="102916">MPIKQTVLSLSSDATLIITIDEILWTNAQSQSTATNANQTDSVVSFLWWGDETPCNFYPVNIKNRVVESDIEKTKLIFHVRTSASLFSDYLKSSSPLVLTISSVANGFVFGTTIIEDCSTVMNTSKYHPILNNCVFIGDLKIHWELIPNQVLFYRDLKLNHQMLHIQPNAVKEAGTNAKEVSCVNYSEAKSSPKKCLPSSQQSKPNKPSRTPNVAAKSKTKIKPGSGNAKDNSREMERDGGTRGKERVEVDANVPTEKELDDVANIIKENREHIASTLLLQENTPFASNRVSILNNYEFSISVPYISGLADGSYIEYSFPECLTKPDGKVTHDKLVYTLELGGCRNLHLISLPLDIPLPQYLSDIPSTGIMFHLYTGRHLTAQSYLLYGQLLAMYYEIMFHLYTGRHLTAQSYLLYGQLLAMYYENKSKQVYYLPTRVVHSESVQLLTLPMTLEYRYFQSTPQESADISHFWRRTCMLNKQFNTEQLARALDFECDQVPSRQHEMRSDGLRSDRRSQDLRNDGLRSQNLGNNGLRSDGLRSQNSGNNGLRSEDRRNNVEDLRNNVENLRNNVEDLGNIGPRSQDLGNIGLRSEDLVLQTYNTRMKTLQFHIIESESYKLGSFKQYTNDGAHFKQNTDIDKTHFKHNSNYESNAKQFTNIESTDFKQFTNINDSTFKQYTNINNTTSLQYVKERSTESPPSLQYIKERSTTTEYPKVGPKTPQYRDESPSNLQYQNENPTIPQYRSQSPTNLQYQNENTTSLEYLDHSPTNSSELHRKLSTILETSSRDVSSEPDIEEMEIREDGNEERTANEYRTEERRKDVEDVASRFDETRKQHYKYEVGYKNKPGYKNSYYRDKPIYTDTYEKQYKDNPNFEGENGYKNYSRYRDPPKKSVP</sequence>
<feature type="region of interest" description="Disordered" evidence="1">
    <location>
        <begin position="689"/>
        <end position="747"/>
    </location>
</feature>
<proteinExistence type="predicted"/>
<gene>
    <name evidence="4" type="primary">LOC113470892</name>
</gene>
<feature type="compositionally biased region" description="Basic and acidic residues" evidence="1">
    <location>
        <begin position="502"/>
        <end position="523"/>
    </location>
</feature>
<dbReference type="AlphaFoldDB" id="A0A3Q0JEL3"/>
<feature type="compositionally biased region" description="Basic and acidic residues" evidence="1">
    <location>
        <begin position="231"/>
        <end position="250"/>
    </location>
</feature>
<feature type="compositionally biased region" description="Acidic residues" evidence="1">
    <location>
        <begin position="791"/>
        <end position="800"/>
    </location>
</feature>
<feature type="region of interest" description="Disordered" evidence="1">
    <location>
        <begin position="502"/>
        <end position="557"/>
    </location>
</feature>